<comment type="caution">
    <text evidence="1">The sequence shown here is derived from an EMBL/GenBank/DDBJ whole genome shotgun (WGS) entry which is preliminary data.</text>
</comment>
<organism evidence="1 2">
    <name type="scientific">Nephila pilipes</name>
    <name type="common">Giant wood spider</name>
    <name type="synonym">Nephila maculata</name>
    <dbReference type="NCBI Taxonomy" id="299642"/>
    <lineage>
        <taxon>Eukaryota</taxon>
        <taxon>Metazoa</taxon>
        <taxon>Ecdysozoa</taxon>
        <taxon>Arthropoda</taxon>
        <taxon>Chelicerata</taxon>
        <taxon>Arachnida</taxon>
        <taxon>Araneae</taxon>
        <taxon>Araneomorphae</taxon>
        <taxon>Entelegynae</taxon>
        <taxon>Araneoidea</taxon>
        <taxon>Nephilidae</taxon>
        <taxon>Nephila</taxon>
    </lineage>
</organism>
<reference evidence="1" key="1">
    <citation type="submission" date="2020-08" db="EMBL/GenBank/DDBJ databases">
        <title>Multicomponent nature underlies the extraordinary mechanical properties of spider dragline silk.</title>
        <authorList>
            <person name="Kono N."/>
            <person name="Nakamura H."/>
            <person name="Mori M."/>
            <person name="Yoshida Y."/>
            <person name="Ohtoshi R."/>
            <person name="Malay A.D."/>
            <person name="Moran D.A.P."/>
            <person name="Tomita M."/>
            <person name="Numata K."/>
            <person name="Arakawa K."/>
        </authorList>
    </citation>
    <scope>NUCLEOTIDE SEQUENCE</scope>
</reference>
<dbReference type="Pfam" id="PF14223">
    <property type="entry name" value="Retrotran_gag_2"/>
    <property type="match status" value="1"/>
</dbReference>
<dbReference type="AlphaFoldDB" id="A0A8X6QWS2"/>
<dbReference type="Proteomes" id="UP000887013">
    <property type="component" value="Unassembled WGS sequence"/>
</dbReference>
<gene>
    <name evidence="1" type="primary">GIP_124</name>
    <name evidence="1" type="ORF">NPIL_39541</name>
</gene>
<dbReference type="OrthoDB" id="7635258at2759"/>
<evidence type="ECO:0000313" key="1">
    <source>
        <dbReference type="EMBL" id="GFU41618.1"/>
    </source>
</evidence>
<protein>
    <submittedName>
        <fullName evidence="1">Copia protein</fullName>
    </submittedName>
</protein>
<sequence length="109" mass="12834">MEILIKENLLDLIENNPPSERKEKFKNRDRQARAIMNFDIEDSEKIHIKYEATGKATWNKLKSVHERSYLSSKLFLRRKIYATKMSENGNMNEHIAQMLGLIDKLKAGR</sequence>
<dbReference type="EMBL" id="BMAW01035870">
    <property type="protein sequence ID" value="GFU41618.1"/>
    <property type="molecule type" value="Genomic_DNA"/>
</dbReference>
<proteinExistence type="predicted"/>
<name>A0A8X6QWS2_NEPPI</name>
<keyword evidence="2" id="KW-1185">Reference proteome</keyword>
<evidence type="ECO:0000313" key="2">
    <source>
        <dbReference type="Proteomes" id="UP000887013"/>
    </source>
</evidence>
<accession>A0A8X6QWS2</accession>